<evidence type="ECO:0000313" key="1">
    <source>
        <dbReference type="EMBL" id="TLU96097.1"/>
    </source>
</evidence>
<accession>A0A5R9KIQ3</accession>
<gene>
    <name evidence="1" type="ORF">FEM55_02815</name>
</gene>
<name>A0A5R9KIQ3_9BACT</name>
<dbReference type="EMBL" id="VCEI01000011">
    <property type="protein sequence ID" value="TLU96097.1"/>
    <property type="molecule type" value="Genomic_DNA"/>
</dbReference>
<proteinExistence type="predicted"/>
<dbReference type="RefSeq" id="WP_138279793.1">
    <property type="nucleotide sequence ID" value="NZ_BMGE01000001.1"/>
</dbReference>
<organism evidence="1 2">
    <name type="scientific">Dyadobacter sediminis</name>
    <dbReference type="NCBI Taxonomy" id="1493691"/>
    <lineage>
        <taxon>Bacteria</taxon>
        <taxon>Pseudomonadati</taxon>
        <taxon>Bacteroidota</taxon>
        <taxon>Cytophagia</taxon>
        <taxon>Cytophagales</taxon>
        <taxon>Spirosomataceae</taxon>
        <taxon>Dyadobacter</taxon>
    </lineage>
</organism>
<sequence>MKRYRNLKGANPDDSEGLVLLTATWQMQEKYVKAAMEIFPAFIRKVPCQKECSAQTATMNRGVGP</sequence>
<comment type="caution">
    <text evidence="1">The sequence shown here is derived from an EMBL/GenBank/DDBJ whole genome shotgun (WGS) entry which is preliminary data.</text>
</comment>
<protein>
    <submittedName>
        <fullName evidence="1">Uncharacterized protein</fullName>
    </submittedName>
</protein>
<dbReference type="Proteomes" id="UP000309788">
    <property type="component" value="Unassembled WGS sequence"/>
</dbReference>
<dbReference type="AlphaFoldDB" id="A0A5R9KIQ3"/>
<evidence type="ECO:0000313" key="2">
    <source>
        <dbReference type="Proteomes" id="UP000309788"/>
    </source>
</evidence>
<reference evidence="1 2" key="1">
    <citation type="submission" date="2019-05" db="EMBL/GenBank/DDBJ databases">
        <authorList>
            <person name="Qu J.-H."/>
        </authorList>
    </citation>
    <scope>NUCLEOTIDE SEQUENCE [LARGE SCALE GENOMIC DNA]</scope>
    <source>
        <strain evidence="1 2">Z12</strain>
    </source>
</reference>
<keyword evidence="2" id="KW-1185">Reference proteome</keyword>